<keyword evidence="1" id="KW-1133">Transmembrane helix</keyword>
<protein>
    <submittedName>
        <fullName evidence="2">Uncharacterized protein</fullName>
    </submittedName>
</protein>
<dbReference type="EMBL" id="SMZQ01000001">
    <property type="protein sequence ID" value="TDL41391.1"/>
    <property type="molecule type" value="Genomic_DNA"/>
</dbReference>
<proteinExistence type="predicted"/>
<evidence type="ECO:0000313" key="3">
    <source>
        <dbReference type="Proteomes" id="UP000294621"/>
    </source>
</evidence>
<evidence type="ECO:0000256" key="1">
    <source>
        <dbReference type="SAM" id="Phobius"/>
    </source>
</evidence>
<feature type="transmembrane region" description="Helical" evidence="1">
    <location>
        <begin position="21"/>
        <end position="43"/>
    </location>
</feature>
<organism evidence="2 3">
    <name type="scientific">Arthrobacter nitrophenolicus</name>
    <dbReference type="NCBI Taxonomy" id="683150"/>
    <lineage>
        <taxon>Bacteria</taxon>
        <taxon>Bacillati</taxon>
        <taxon>Actinomycetota</taxon>
        <taxon>Actinomycetes</taxon>
        <taxon>Micrococcales</taxon>
        <taxon>Micrococcaceae</taxon>
        <taxon>Arthrobacter</taxon>
    </lineage>
</organism>
<name>A0A4R5Y9E5_9MICC</name>
<evidence type="ECO:0000313" key="2">
    <source>
        <dbReference type="EMBL" id="TDL41391.1"/>
    </source>
</evidence>
<keyword evidence="1" id="KW-0812">Transmembrane</keyword>
<dbReference type="Proteomes" id="UP000294621">
    <property type="component" value="Unassembled WGS sequence"/>
</dbReference>
<dbReference type="AlphaFoldDB" id="A0A4R5Y9E5"/>
<accession>A0A4R5Y9E5</accession>
<keyword evidence="1" id="KW-0472">Membrane</keyword>
<reference evidence="2 3" key="1">
    <citation type="submission" date="2019-03" db="EMBL/GenBank/DDBJ databases">
        <title>Genome Sequencing and Assembly of Various Microbes Isolated from Partially Reclaimed Soil and Acid Mine Drainage (AMD) Site.</title>
        <authorList>
            <person name="Steinbock B."/>
            <person name="Bechtold R."/>
            <person name="Sevigny J.L."/>
            <person name="Thomas D."/>
            <person name="Cuthill L.R."/>
            <person name="Aveiro Johannsen E.J."/>
            <person name="Thomas K."/>
            <person name="Ghosh A."/>
        </authorList>
    </citation>
    <scope>NUCLEOTIDE SEQUENCE [LARGE SCALE GENOMIC DNA]</scope>
    <source>
        <strain evidence="2 3">S-A1</strain>
    </source>
</reference>
<dbReference type="RefSeq" id="WP_133345854.1">
    <property type="nucleotide sequence ID" value="NZ_SMZQ01000001.1"/>
</dbReference>
<comment type="caution">
    <text evidence="2">The sequence shown here is derived from an EMBL/GenBank/DDBJ whole genome shotgun (WGS) entry which is preliminary data.</text>
</comment>
<gene>
    <name evidence="2" type="ORF">E2R57_01615</name>
</gene>
<sequence length="129" mass="14198">MGRQTTFDAKRAEKSVSNRRIAIVRGGIVLSGVLLMVFVPLLAVDDPRPARFGWHMYAAAVDLPKIEVLLADGSLQERNVGNIASGFRPEVDYFVPIARHLCANESAVVAVHMSRRHPAREVALECSTF</sequence>
<dbReference type="OrthoDB" id="4966372at2"/>